<dbReference type="InterPro" id="IPR050109">
    <property type="entry name" value="HTH-type_TetR-like_transc_reg"/>
</dbReference>
<dbReference type="PROSITE" id="PS50977">
    <property type="entry name" value="HTH_TETR_2"/>
    <property type="match status" value="1"/>
</dbReference>
<keyword evidence="1" id="KW-0805">Transcription regulation</keyword>
<dbReference type="PANTHER" id="PTHR30055">
    <property type="entry name" value="HTH-TYPE TRANSCRIPTIONAL REGULATOR RUTR"/>
    <property type="match status" value="1"/>
</dbReference>
<evidence type="ECO:0000259" key="6">
    <source>
        <dbReference type="PROSITE" id="PS50977"/>
    </source>
</evidence>
<keyword evidence="3" id="KW-0804">Transcription</keyword>
<dbReference type="PRINTS" id="PR00455">
    <property type="entry name" value="HTHTETR"/>
</dbReference>
<dbReference type="EMBL" id="LZJS01000128">
    <property type="protein sequence ID" value="OBH56379.1"/>
    <property type="molecule type" value="Genomic_DNA"/>
</dbReference>
<comment type="caution">
    <text evidence="7">The sequence shown here is derived from an EMBL/GenBank/DDBJ whole genome shotgun (WGS) entry which is preliminary data.</text>
</comment>
<organism evidence="7 8">
    <name type="scientific">Mycobacterium colombiense</name>
    <dbReference type="NCBI Taxonomy" id="339268"/>
    <lineage>
        <taxon>Bacteria</taxon>
        <taxon>Bacillati</taxon>
        <taxon>Actinomycetota</taxon>
        <taxon>Actinomycetes</taxon>
        <taxon>Mycobacteriales</taxon>
        <taxon>Mycobacteriaceae</taxon>
        <taxon>Mycobacterium</taxon>
        <taxon>Mycobacterium avium complex (MAC)</taxon>
    </lineage>
</organism>
<keyword evidence="2 4" id="KW-0238">DNA-binding</keyword>
<feature type="DNA-binding region" description="H-T-H motif" evidence="4">
    <location>
        <begin position="40"/>
        <end position="59"/>
    </location>
</feature>
<name>A0A1A2RWY5_9MYCO</name>
<feature type="region of interest" description="Disordered" evidence="5">
    <location>
        <begin position="1"/>
        <end position="20"/>
    </location>
</feature>
<dbReference type="Pfam" id="PF00440">
    <property type="entry name" value="TetR_N"/>
    <property type="match status" value="1"/>
</dbReference>
<feature type="compositionally biased region" description="Polar residues" evidence="5">
    <location>
        <begin position="1"/>
        <end position="12"/>
    </location>
</feature>
<dbReference type="AlphaFoldDB" id="A0A1A2RWY5"/>
<reference evidence="7 8" key="1">
    <citation type="submission" date="2016-06" db="EMBL/GenBank/DDBJ databases">
        <authorList>
            <person name="Kjaerup R.B."/>
            <person name="Dalgaard T.S."/>
            <person name="Juul-Madsen H.R."/>
        </authorList>
    </citation>
    <scope>NUCLEOTIDE SEQUENCE [LARGE SCALE GENOMIC DNA]</scope>
    <source>
        <strain evidence="7 8">E2464</strain>
    </source>
</reference>
<gene>
    <name evidence="7" type="ORF">A5685_08300</name>
</gene>
<evidence type="ECO:0000313" key="8">
    <source>
        <dbReference type="Proteomes" id="UP000093861"/>
    </source>
</evidence>
<evidence type="ECO:0000256" key="3">
    <source>
        <dbReference type="ARBA" id="ARBA00023163"/>
    </source>
</evidence>
<accession>A0A1A2RWY5</accession>
<proteinExistence type="predicted"/>
<protein>
    <recommendedName>
        <fullName evidence="6">HTH tetR-type domain-containing protein</fullName>
    </recommendedName>
</protein>
<dbReference type="PANTHER" id="PTHR30055:SF234">
    <property type="entry name" value="HTH-TYPE TRANSCRIPTIONAL REGULATOR BETI"/>
    <property type="match status" value="1"/>
</dbReference>
<dbReference type="RefSeq" id="WP_064953198.1">
    <property type="nucleotide sequence ID" value="NZ_LZJS01000128.1"/>
</dbReference>
<dbReference type="Proteomes" id="UP000093861">
    <property type="component" value="Unassembled WGS sequence"/>
</dbReference>
<sequence>MPRGARNQSTAPSAAKDDPRDRILAGAERCIERHGVRKTTMEDIASEVGMSRPGVYRYFSDRDDLLIELIIRHARMLRDRAHKVMSRQGGLQDQIVEGLLFAASESVRDPVLRYIVDPESSGLGQRVIESRNSELLSAEFFDPFLDVAYVNNELQRDLPRSDVYLWLTSVGLMVMRGLKDGEVDLARYRSILRRFVAPAFVGSPK</sequence>
<dbReference type="InterPro" id="IPR001647">
    <property type="entry name" value="HTH_TetR"/>
</dbReference>
<evidence type="ECO:0000256" key="2">
    <source>
        <dbReference type="ARBA" id="ARBA00023125"/>
    </source>
</evidence>
<feature type="domain" description="HTH tetR-type" evidence="6">
    <location>
        <begin position="17"/>
        <end position="77"/>
    </location>
</feature>
<evidence type="ECO:0000256" key="1">
    <source>
        <dbReference type="ARBA" id="ARBA00023015"/>
    </source>
</evidence>
<dbReference type="SUPFAM" id="SSF46689">
    <property type="entry name" value="Homeodomain-like"/>
    <property type="match status" value="1"/>
</dbReference>
<evidence type="ECO:0000256" key="5">
    <source>
        <dbReference type="SAM" id="MobiDB-lite"/>
    </source>
</evidence>
<dbReference type="Gene3D" id="1.10.357.10">
    <property type="entry name" value="Tetracycline Repressor, domain 2"/>
    <property type="match status" value="1"/>
</dbReference>
<dbReference type="InterPro" id="IPR009057">
    <property type="entry name" value="Homeodomain-like_sf"/>
</dbReference>
<dbReference type="GO" id="GO:0000976">
    <property type="term" value="F:transcription cis-regulatory region binding"/>
    <property type="evidence" value="ECO:0007669"/>
    <property type="project" value="TreeGrafter"/>
</dbReference>
<dbReference type="GO" id="GO:0003700">
    <property type="term" value="F:DNA-binding transcription factor activity"/>
    <property type="evidence" value="ECO:0007669"/>
    <property type="project" value="TreeGrafter"/>
</dbReference>
<evidence type="ECO:0000313" key="7">
    <source>
        <dbReference type="EMBL" id="OBH56379.1"/>
    </source>
</evidence>
<evidence type="ECO:0000256" key="4">
    <source>
        <dbReference type="PROSITE-ProRule" id="PRU00335"/>
    </source>
</evidence>